<evidence type="ECO:0000313" key="2">
    <source>
        <dbReference type="Proteomes" id="UP000410492"/>
    </source>
</evidence>
<accession>A0A653BUS2</accession>
<dbReference type="EMBL" id="CAACVG010005457">
    <property type="protein sequence ID" value="VEN39345.1"/>
    <property type="molecule type" value="Genomic_DNA"/>
</dbReference>
<proteinExistence type="predicted"/>
<evidence type="ECO:0000313" key="1">
    <source>
        <dbReference type="EMBL" id="VEN39345.1"/>
    </source>
</evidence>
<protein>
    <submittedName>
        <fullName evidence="1">Uncharacterized protein</fullName>
    </submittedName>
</protein>
<organism evidence="1 2">
    <name type="scientific">Callosobruchus maculatus</name>
    <name type="common">Southern cowpea weevil</name>
    <name type="synonym">Pulse bruchid</name>
    <dbReference type="NCBI Taxonomy" id="64391"/>
    <lineage>
        <taxon>Eukaryota</taxon>
        <taxon>Metazoa</taxon>
        <taxon>Ecdysozoa</taxon>
        <taxon>Arthropoda</taxon>
        <taxon>Hexapoda</taxon>
        <taxon>Insecta</taxon>
        <taxon>Pterygota</taxon>
        <taxon>Neoptera</taxon>
        <taxon>Endopterygota</taxon>
        <taxon>Coleoptera</taxon>
        <taxon>Polyphaga</taxon>
        <taxon>Cucujiformia</taxon>
        <taxon>Chrysomeloidea</taxon>
        <taxon>Chrysomelidae</taxon>
        <taxon>Bruchinae</taxon>
        <taxon>Bruchini</taxon>
        <taxon>Callosobruchus</taxon>
    </lineage>
</organism>
<reference evidence="1 2" key="1">
    <citation type="submission" date="2019-01" db="EMBL/GenBank/DDBJ databases">
        <authorList>
            <person name="Sayadi A."/>
        </authorList>
    </citation>
    <scope>NUCLEOTIDE SEQUENCE [LARGE SCALE GENOMIC DNA]</scope>
</reference>
<dbReference type="OrthoDB" id="20681at2759"/>
<dbReference type="Proteomes" id="UP000410492">
    <property type="component" value="Unassembled WGS sequence"/>
</dbReference>
<dbReference type="AlphaFoldDB" id="A0A653BUS2"/>
<gene>
    <name evidence="1" type="ORF">CALMAC_LOCUS3910</name>
</gene>
<sequence length="76" mass="8593">MVLLQIGRIIRRQISNSVRLNKPGAYEGPGKTTIHILNREDELGLMIDGYSEVGFRLNNDMTVLGSMIIFPSVRNY</sequence>
<keyword evidence="2" id="KW-1185">Reference proteome</keyword>
<name>A0A653BUS2_CALMS</name>